<dbReference type="PROSITE" id="PS51257">
    <property type="entry name" value="PROKAR_LIPOPROTEIN"/>
    <property type="match status" value="1"/>
</dbReference>
<dbReference type="Proteomes" id="UP000824267">
    <property type="component" value="Unassembled WGS sequence"/>
</dbReference>
<dbReference type="EMBL" id="DXGG01000188">
    <property type="protein sequence ID" value="HIW87801.1"/>
    <property type="molecule type" value="Genomic_DNA"/>
</dbReference>
<accession>A0A9D1RGF4</accession>
<proteinExistence type="predicted"/>
<comment type="caution">
    <text evidence="1">The sequence shown here is derived from an EMBL/GenBank/DDBJ whole genome shotgun (WGS) entry which is preliminary data.</text>
</comment>
<sequence>MNKLFLFLFVAVLFCSCDDFEGTQEIPSYVKFTGFEMVDNPDMTSSQTEDMLTSDIKDVWLYVDNIFIGAYPLPCSIPVLEEGKHKIDLRPGIIYNGMNNTREAYPFYTTVIDTLDLTPGKKVEVTRNEIMYDSDKMTMPFLESFEDPYIGFQQADVTNDNPEKMIVISSNDSVGYGASCGAIYYDENGKNKYISVDSIHCTNTNGVVLELDYHCNVPFEVGIYGKSGSSSTSTYVSAVRITPNHSKGWQKMYVILGKVWGQLGYPSDFRFYFELINQNGISGAYVHIDNVKLIHFPNQY</sequence>
<evidence type="ECO:0000313" key="2">
    <source>
        <dbReference type="Proteomes" id="UP000824267"/>
    </source>
</evidence>
<reference evidence="1" key="1">
    <citation type="journal article" date="2021" name="PeerJ">
        <title>Extensive microbial diversity within the chicken gut microbiome revealed by metagenomics and culture.</title>
        <authorList>
            <person name="Gilroy R."/>
            <person name="Ravi A."/>
            <person name="Getino M."/>
            <person name="Pursley I."/>
            <person name="Horton D.L."/>
            <person name="Alikhan N.F."/>
            <person name="Baker D."/>
            <person name="Gharbi K."/>
            <person name="Hall N."/>
            <person name="Watson M."/>
            <person name="Adriaenssens E.M."/>
            <person name="Foster-Nyarko E."/>
            <person name="Jarju S."/>
            <person name="Secka A."/>
            <person name="Antonio M."/>
            <person name="Oren A."/>
            <person name="Chaudhuri R.R."/>
            <person name="La Ragione R."/>
            <person name="Hildebrand F."/>
            <person name="Pallen M.J."/>
        </authorList>
    </citation>
    <scope>NUCLEOTIDE SEQUENCE</scope>
    <source>
        <strain evidence="1">Gambia16-930</strain>
    </source>
</reference>
<evidence type="ECO:0000313" key="1">
    <source>
        <dbReference type="EMBL" id="HIW87801.1"/>
    </source>
</evidence>
<name>A0A9D1RGF4_9BACT</name>
<dbReference type="AlphaFoldDB" id="A0A9D1RGF4"/>
<gene>
    <name evidence="1" type="ORF">IAC47_05965</name>
</gene>
<organism evidence="1 2">
    <name type="scientific">Candidatus Onthomorpha intestinigallinarum</name>
    <dbReference type="NCBI Taxonomy" id="2840880"/>
    <lineage>
        <taxon>Bacteria</taxon>
        <taxon>Pseudomonadati</taxon>
        <taxon>Bacteroidota</taxon>
        <taxon>Bacteroidia</taxon>
        <taxon>Bacteroidales</taxon>
        <taxon>Candidatus Onthomorpha</taxon>
    </lineage>
</organism>
<reference evidence="1" key="2">
    <citation type="submission" date="2021-04" db="EMBL/GenBank/DDBJ databases">
        <authorList>
            <person name="Gilroy R."/>
        </authorList>
    </citation>
    <scope>NUCLEOTIDE SEQUENCE</scope>
    <source>
        <strain evidence="1">Gambia16-930</strain>
    </source>
</reference>
<protein>
    <submittedName>
        <fullName evidence="1">Uncharacterized protein</fullName>
    </submittedName>
</protein>